<comment type="pathway">
    <text evidence="7">tRNA modification; N(7)-methylguanine-tRNA biosynthesis.</text>
</comment>
<comment type="function">
    <text evidence="2 7">Catalyzes the formation of N(7)-methylguanine at position 46 (m7G46) in tRNA.</text>
</comment>
<dbReference type="Pfam" id="PF02390">
    <property type="entry name" value="Methyltransf_4"/>
    <property type="match status" value="1"/>
</dbReference>
<dbReference type="GO" id="GO:0008176">
    <property type="term" value="F:tRNA (guanine(46)-N7)-methyltransferase activity"/>
    <property type="evidence" value="ECO:0007669"/>
    <property type="project" value="UniProtKB-UniRule"/>
</dbReference>
<name>A0A7W5DRK5_9PORP</name>
<gene>
    <name evidence="7" type="primary">trmB</name>
    <name evidence="8" type="ORF">FHX64_001618</name>
</gene>
<comment type="caution">
    <text evidence="8">The sequence shown here is derived from an EMBL/GenBank/DDBJ whole genome shotgun (WGS) entry which is preliminary data.</text>
</comment>
<accession>A0A7W5DRK5</accession>
<feature type="binding site" evidence="7">
    <location>
        <begin position="210"/>
        <end position="213"/>
    </location>
    <ligand>
        <name>substrate</name>
    </ligand>
</feature>
<dbReference type="EC" id="2.1.1.33" evidence="7"/>
<dbReference type="InterPro" id="IPR055361">
    <property type="entry name" value="tRNA_methyltr_TrmB_bact"/>
</dbReference>
<comment type="caution">
    <text evidence="7">Lacks conserved residue(s) required for the propagation of feature annotation.</text>
</comment>
<keyword evidence="6 7" id="KW-0819">tRNA processing</keyword>
<dbReference type="Gene3D" id="3.40.50.150">
    <property type="entry name" value="Vaccinia Virus protein VP39"/>
    <property type="match status" value="1"/>
</dbReference>
<dbReference type="SUPFAM" id="SSF53335">
    <property type="entry name" value="S-adenosyl-L-methionine-dependent methyltransferases"/>
    <property type="match status" value="1"/>
</dbReference>
<dbReference type="UniPathway" id="UPA00989"/>
<feature type="binding site" evidence="7">
    <location>
        <position position="87"/>
    </location>
    <ligand>
        <name>S-adenosyl-L-methionine</name>
        <dbReference type="ChEBI" id="CHEBI:59789"/>
    </ligand>
</feature>
<dbReference type="CDD" id="cd02440">
    <property type="entry name" value="AdoMet_MTases"/>
    <property type="match status" value="1"/>
</dbReference>
<reference evidence="8 9" key="1">
    <citation type="submission" date="2020-08" db="EMBL/GenBank/DDBJ databases">
        <title>Genomic Encyclopedia of Type Strains, Phase IV (KMG-IV): sequencing the most valuable type-strain genomes for metagenomic binning, comparative biology and taxonomic classification.</title>
        <authorList>
            <person name="Goeker M."/>
        </authorList>
    </citation>
    <scope>NUCLEOTIDE SEQUENCE [LARGE SCALE GENOMIC DNA]</scope>
    <source>
        <strain evidence="8 9">DSM 27471</strain>
    </source>
</reference>
<evidence type="ECO:0000256" key="4">
    <source>
        <dbReference type="ARBA" id="ARBA00022679"/>
    </source>
</evidence>
<evidence type="ECO:0000256" key="6">
    <source>
        <dbReference type="ARBA" id="ARBA00022694"/>
    </source>
</evidence>
<proteinExistence type="inferred from homology"/>
<evidence type="ECO:0000256" key="1">
    <source>
        <dbReference type="ARBA" id="ARBA00000142"/>
    </source>
</evidence>
<organism evidence="8 9">
    <name type="scientific">Microbacter margulisiae</name>
    <dbReference type="NCBI Taxonomy" id="1350067"/>
    <lineage>
        <taxon>Bacteria</taxon>
        <taxon>Pseudomonadati</taxon>
        <taxon>Bacteroidota</taxon>
        <taxon>Bacteroidia</taxon>
        <taxon>Bacteroidales</taxon>
        <taxon>Porphyromonadaceae</taxon>
        <taxon>Microbacter</taxon>
    </lineage>
</organism>
<feature type="binding site" evidence="7">
    <location>
        <position position="140"/>
    </location>
    <ligand>
        <name>substrate</name>
    </ligand>
</feature>
<sequence length="263" mass="30781">MPIFVSHLLKAMGKNKLQKFKDIEEFPHVFQMPYSELVSGKVFEQKGKWHAFFSNERPIVLELGCGRGEYTVGLAERFPEKNFIGVDIKGARLWAGAKEAIQKQLTNVAFVRTHIELIPYFFAQNEISEIWLTFPDPQMKKRNKRLTSTRLMQQYEQILVPNGDIHLKTDSAFLYTYTQEMAKLNGLPVINELEDIAPIATSDPVLSIRTYYEQQWMARGITIKYLHFKLKHPVQWEEPDILIPLDEYRSYGREKRSELQLRV</sequence>
<protein>
    <recommendedName>
        <fullName evidence="7">tRNA (guanine-N(7)-)-methyltransferase</fullName>
        <ecNumber evidence="7">2.1.1.33</ecNumber>
    </recommendedName>
    <alternativeName>
        <fullName evidence="7">tRNA (guanine(46)-N(7))-methyltransferase</fullName>
    </alternativeName>
    <alternativeName>
        <fullName evidence="7">tRNA(m7G46)-methyltransferase</fullName>
    </alternativeName>
</protein>
<feature type="binding site" evidence="7">
    <location>
        <position position="170"/>
    </location>
    <ligand>
        <name>substrate</name>
    </ligand>
</feature>
<dbReference type="PROSITE" id="PS51625">
    <property type="entry name" value="SAM_MT_TRMB"/>
    <property type="match status" value="1"/>
</dbReference>
<dbReference type="PANTHER" id="PTHR23417">
    <property type="entry name" value="3-DEOXY-D-MANNO-OCTULOSONIC-ACID TRANSFERASE/TRNA GUANINE-N 7 - -METHYLTRANSFERASE"/>
    <property type="match status" value="1"/>
</dbReference>
<dbReference type="NCBIfam" id="TIGR00091">
    <property type="entry name" value="tRNA (guanosine(46)-N7)-methyltransferase TrmB"/>
    <property type="match status" value="1"/>
</dbReference>
<evidence type="ECO:0000256" key="5">
    <source>
        <dbReference type="ARBA" id="ARBA00022691"/>
    </source>
</evidence>
<keyword evidence="9" id="KW-1185">Reference proteome</keyword>
<keyword evidence="3 7" id="KW-0489">Methyltransferase</keyword>
<feature type="binding site" evidence="7">
    <location>
        <position position="62"/>
    </location>
    <ligand>
        <name>S-adenosyl-L-methionine</name>
        <dbReference type="ChEBI" id="CHEBI:59789"/>
    </ligand>
</feature>
<keyword evidence="5 7" id="KW-0949">S-adenosyl-L-methionine</keyword>
<dbReference type="Proteomes" id="UP000544222">
    <property type="component" value="Unassembled WGS sequence"/>
</dbReference>
<dbReference type="NCBIfam" id="NF001080">
    <property type="entry name" value="PRK00121.2-2"/>
    <property type="match status" value="1"/>
</dbReference>
<keyword evidence="4 7" id="KW-0808">Transferase</keyword>
<evidence type="ECO:0000256" key="3">
    <source>
        <dbReference type="ARBA" id="ARBA00022603"/>
    </source>
</evidence>
<dbReference type="GO" id="GO:0043527">
    <property type="term" value="C:tRNA methyltransferase complex"/>
    <property type="evidence" value="ECO:0007669"/>
    <property type="project" value="TreeGrafter"/>
</dbReference>
<comment type="similarity">
    <text evidence="7">Belongs to the class I-like SAM-binding methyltransferase superfamily. TrmB family.</text>
</comment>
<evidence type="ECO:0000313" key="9">
    <source>
        <dbReference type="Proteomes" id="UP000544222"/>
    </source>
</evidence>
<dbReference type="AlphaFoldDB" id="A0A7W5DRK5"/>
<evidence type="ECO:0000256" key="7">
    <source>
        <dbReference type="HAMAP-Rule" id="MF_01057"/>
    </source>
</evidence>
<dbReference type="EMBL" id="JACHYB010000001">
    <property type="protein sequence ID" value="MBB3187455.1"/>
    <property type="molecule type" value="Genomic_DNA"/>
</dbReference>
<feature type="binding site" evidence="7">
    <location>
        <position position="136"/>
    </location>
    <ligand>
        <name>S-adenosyl-L-methionine</name>
        <dbReference type="ChEBI" id="CHEBI:59789"/>
    </ligand>
</feature>
<evidence type="ECO:0000256" key="2">
    <source>
        <dbReference type="ARBA" id="ARBA00003015"/>
    </source>
</evidence>
<evidence type="ECO:0000313" key="8">
    <source>
        <dbReference type="EMBL" id="MBB3187455.1"/>
    </source>
</evidence>
<dbReference type="PANTHER" id="PTHR23417:SF14">
    <property type="entry name" value="PENTACOTRIPEPTIDE-REPEAT REGION OF PRORP DOMAIN-CONTAINING PROTEIN"/>
    <property type="match status" value="1"/>
</dbReference>
<dbReference type="InterPro" id="IPR029063">
    <property type="entry name" value="SAM-dependent_MTases_sf"/>
</dbReference>
<dbReference type="InterPro" id="IPR003358">
    <property type="entry name" value="tRNA_(Gua-N-7)_MeTrfase_Trmb"/>
</dbReference>
<dbReference type="HAMAP" id="MF_01057">
    <property type="entry name" value="tRNA_methyltr_TrmB"/>
    <property type="match status" value="1"/>
</dbReference>
<comment type="catalytic activity">
    <reaction evidence="1 7">
        <text>guanosine(46) in tRNA + S-adenosyl-L-methionine = N(7)-methylguanosine(46) in tRNA + S-adenosyl-L-homocysteine</text>
        <dbReference type="Rhea" id="RHEA:42708"/>
        <dbReference type="Rhea" id="RHEA-COMP:10188"/>
        <dbReference type="Rhea" id="RHEA-COMP:10189"/>
        <dbReference type="ChEBI" id="CHEBI:57856"/>
        <dbReference type="ChEBI" id="CHEBI:59789"/>
        <dbReference type="ChEBI" id="CHEBI:74269"/>
        <dbReference type="ChEBI" id="CHEBI:74480"/>
        <dbReference type="EC" id="2.1.1.33"/>
    </reaction>
</comment>